<dbReference type="InterPro" id="IPR000276">
    <property type="entry name" value="GPCR_Rhodpsn"/>
</dbReference>
<evidence type="ECO:0000256" key="6">
    <source>
        <dbReference type="ARBA" id="ARBA00023136"/>
    </source>
</evidence>
<feature type="transmembrane region" description="Helical" evidence="10">
    <location>
        <begin position="126"/>
        <end position="147"/>
    </location>
</feature>
<dbReference type="Ensembl" id="ENSCSAVT00000013448.1">
    <property type="protein sequence ID" value="ENSCSAVP00000013298.1"/>
    <property type="gene ID" value="ENSCSAVG00000007804.1"/>
</dbReference>
<evidence type="ECO:0000256" key="10">
    <source>
        <dbReference type="SAM" id="Phobius"/>
    </source>
</evidence>
<organism evidence="12 13">
    <name type="scientific">Ciona savignyi</name>
    <name type="common">Pacific transparent sea squirt</name>
    <dbReference type="NCBI Taxonomy" id="51511"/>
    <lineage>
        <taxon>Eukaryota</taxon>
        <taxon>Metazoa</taxon>
        <taxon>Chordata</taxon>
        <taxon>Tunicata</taxon>
        <taxon>Ascidiacea</taxon>
        <taxon>Phlebobranchia</taxon>
        <taxon>Cionidae</taxon>
        <taxon>Ciona</taxon>
    </lineage>
</organism>
<dbReference type="GO" id="GO:0005886">
    <property type="term" value="C:plasma membrane"/>
    <property type="evidence" value="ECO:0007669"/>
    <property type="project" value="UniProtKB-SubCell"/>
</dbReference>
<dbReference type="Gene3D" id="1.20.1070.10">
    <property type="entry name" value="Rhodopsin 7-helix transmembrane proteins"/>
    <property type="match status" value="1"/>
</dbReference>
<keyword evidence="4 10" id="KW-1133">Transmembrane helix</keyword>
<evidence type="ECO:0000313" key="13">
    <source>
        <dbReference type="Proteomes" id="UP000007875"/>
    </source>
</evidence>
<comment type="subcellular location">
    <subcellularLocation>
        <location evidence="1">Cell membrane</location>
        <topology evidence="1">Multi-pass membrane protein</topology>
    </subcellularLocation>
</comment>
<keyword evidence="7 9" id="KW-0675">Receptor</keyword>
<name>H2Z6T6_CIOSA</name>
<keyword evidence="5 9" id="KW-0297">G-protein coupled receptor</keyword>
<dbReference type="HOGENOM" id="CLU_009579_8_1_1"/>
<dbReference type="OMA" id="AMCCFYG"/>
<dbReference type="PANTHER" id="PTHR24229">
    <property type="entry name" value="NEUROPEPTIDES RECEPTOR"/>
    <property type="match status" value="1"/>
</dbReference>
<feature type="transmembrane region" description="Helical" evidence="10">
    <location>
        <begin position="177"/>
        <end position="199"/>
    </location>
</feature>
<feature type="transmembrane region" description="Helical" evidence="10">
    <location>
        <begin position="12"/>
        <end position="33"/>
    </location>
</feature>
<evidence type="ECO:0000256" key="1">
    <source>
        <dbReference type="ARBA" id="ARBA00004651"/>
    </source>
</evidence>
<evidence type="ECO:0000256" key="3">
    <source>
        <dbReference type="ARBA" id="ARBA00022692"/>
    </source>
</evidence>
<evidence type="ECO:0000313" key="12">
    <source>
        <dbReference type="Ensembl" id="ENSCSAVP00000013298.1"/>
    </source>
</evidence>
<evidence type="ECO:0000259" key="11">
    <source>
        <dbReference type="PROSITE" id="PS50262"/>
    </source>
</evidence>
<dbReference type="AlphaFoldDB" id="H2Z6T6"/>
<dbReference type="PROSITE" id="PS00237">
    <property type="entry name" value="G_PROTEIN_RECEP_F1_1"/>
    <property type="match status" value="1"/>
</dbReference>
<keyword evidence="13" id="KW-1185">Reference proteome</keyword>
<evidence type="ECO:0000256" key="9">
    <source>
        <dbReference type="RuleBase" id="RU000688"/>
    </source>
</evidence>
<dbReference type="GO" id="GO:0007218">
    <property type="term" value="P:neuropeptide signaling pathway"/>
    <property type="evidence" value="ECO:0007669"/>
    <property type="project" value="TreeGrafter"/>
</dbReference>
<evidence type="ECO:0000256" key="8">
    <source>
        <dbReference type="ARBA" id="ARBA00023224"/>
    </source>
</evidence>
<reference evidence="12" key="3">
    <citation type="submission" date="2025-09" db="UniProtKB">
        <authorList>
            <consortium name="Ensembl"/>
        </authorList>
    </citation>
    <scope>IDENTIFICATION</scope>
</reference>
<dbReference type="GO" id="GO:0042923">
    <property type="term" value="F:neuropeptide binding"/>
    <property type="evidence" value="ECO:0007669"/>
    <property type="project" value="TreeGrafter"/>
</dbReference>
<evidence type="ECO:0000256" key="7">
    <source>
        <dbReference type="ARBA" id="ARBA00023170"/>
    </source>
</evidence>
<keyword evidence="6 10" id="KW-0472">Membrane</keyword>
<sequence>ACPPSQPVFAGIAIFLVAIGLVGNAVIILLILVLKECSKSITNWYILQLALADTLFLLMLPFTASSELSGGWTYGVGMCKLKEAILFINYYASIYFLVVMSFDRYLAVTKAFSSSNWVVTLRRPRAAGIITAFGWVASIAISSPLFIYSTVGGCNICAYQFPMTELENCILVSTRTSLFFCLPLFAMCCFYGMIIRAIVTTQAGTGRSEVQACSHIHRVTLIVLSLVFLFLLSWLPWYTVQISLMYGINLHKEACGTLRYAVRLIAYLNSSLNPYFY</sequence>
<evidence type="ECO:0000256" key="2">
    <source>
        <dbReference type="ARBA" id="ARBA00022475"/>
    </source>
</evidence>
<evidence type="ECO:0000256" key="4">
    <source>
        <dbReference type="ARBA" id="ARBA00022989"/>
    </source>
</evidence>
<dbReference type="SUPFAM" id="SSF81321">
    <property type="entry name" value="Family A G protein-coupled receptor-like"/>
    <property type="match status" value="1"/>
</dbReference>
<reference evidence="12" key="2">
    <citation type="submission" date="2025-08" db="UniProtKB">
        <authorList>
            <consortium name="Ensembl"/>
        </authorList>
    </citation>
    <scope>IDENTIFICATION</scope>
</reference>
<keyword evidence="3 9" id="KW-0812">Transmembrane</keyword>
<comment type="similarity">
    <text evidence="9">Belongs to the G-protein coupled receptor 1 family.</text>
</comment>
<keyword evidence="2" id="KW-1003">Cell membrane</keyword>
<reference evidence="13" key="1">
    <citation type="submission" date="2003-08" db="EMBL/GenBank/DDBJ databases">
        <authorList>
            <person name="Birren B."/>
            <person name="Nusbaum C."/>
            <person name="Abebe A."/>
            <person name="Abouelleil A."/>
            <person name="Adekoya E."/>
            <person name="Ait-zahra M."/>
            <person name="Allen N."/>
            <person name="Allen T."/>
            <person name="An P."/>
            <person name="Anderson M."/>
            <person name="Anderson S."/>
            <person name="Arachchi H."/>
            <person name="Armbruster J."/>
            <person name="Bachantsang P."/>
            <person name="Baldwin J."/>
            <person name="Barry A."/>
            <person name="Bayul T."/>
            <person name="Blitshsteyn B."/>
            <person name="Bloom T."/>
            <person name="Blye J."/>
            <person name="Boguslavskiy L."/>
            <person name="Borowsky M."/>
            <person name="Boukhgalter B."/>
            <person name="Brunache A."/>
            <person name="Butler J."/>
            <person name="Calixte N."/>
            <person name="Calvo S."/>
            <person name="Camarata J."/>
            <person name="Campo K."/>
            <person name="Chang J."/>
            <person name="Cheshatsang Y."/>
            <person name="Citroen M."/>
            <person name="Collymore A."/>
            <person name="Considine T."/>
            <person name="Cook A."/>
            <person name="Cooke P."/>
            <person name="Corum B."/>
            <person name="Cuomo C."/>
            <person name="David R."/>
            <person name="Dawoe T."/>
            <person name="Degray S."/>
            <person name="Dodge S."/>
            <person name="Dooley K."/>
            <person name="Dorje P."/>
            <person name="Dorjee K."/>
            <person name="Dorris L."/>
            <person name="Duffey N."/>
            <person name="Dupes A."/>
            <person name="Elkins T."/>
            <person name="Engels R."/>
            <person name="Erickson J."/>
            <person name="Farina A."/>
            <person name="Faro S."/>
            <person name="Ferreira P."/>
            <person name="Fischer H."/>
            <person name="Fitzgerald M."/>
            <person name="Foley K."/>
            <person name="Gage D."/>
            <person name="Galagan J."/>
            <person name="Gearin G."/>
            <person name="Gnerre S."/>
            <person name="Gnirke A."/>
            <person name="Goyette A."/>
            <person name="Graham J."/>
            <person name="Grandbois E."/>
            <person name="Gyaltsen K."/>
            <person name="Hafez N."/>
            <person name="Hagopian D."/>
            <person name="Hagos B."/>
            <person name="Hall J."/>
            <person name="Hatcher B."/>
            <person name="Heller A."/>
            <person name="Higgins H."/>
            <person name="Honan T."/>
            <person name="Horn A."/>
            <person name="Houde N."/>
            <person name="Hughes L."/>
            <person name="Hulme W."/>
            <person name="Husby E."/>
            <person name="Iliev I."/>
            <person name="Jaffe D."/>
            <person name="Jones C."/>
            <person name="Kamal M."/>
            <person name="Kamat A."/>
            <person name="Kamvysselis M."/>
            <person name="Karlsson E."/>
            <person name="Kells C."/>
            <person name="Kieu A."/>
            <person name="Kisner P."/>
            <person name="Kodira C."/>
            <person name="Kulbokas E."/>
            <person name="Labutti K."/>
            <person name="Lama D."/>
            <person name="Landers T."/>
            <person name="Leger J."/>
            <person name="Levine S."/>
            <person name="Lewis D."/>
            <person name="Lewis T."/>
            <person name="Lindblad-toh K."/>
            <person name="Liu X."/>
            <person name="Lokyitsang T."/>
            <person name="Lokyitsang Y."/>
            <person name="Lucien O."/>
            <person name="Lui A."/>
            <person name="Ma L.J."/>
            <person name="Mabbitt R."/>
            <person name="Macdonald J."/>
            <person name="Maclean C."/>
            <person name="Major J."/>
            <person name="Manning J."/>
            <person name="Marabella R."/>
            <person name="Maru K."/>
            <person name="Matthews C."/>
            <person name="Mauceli E."/>
            <person name="Mccarthy M."/>
            <person name="Mcdonough S."/>
            <person name="Mcghee T."/>
            <person name="Meldrim J."/>
            <person name="Meneus L."/>
            <person name="Mesirov J."/>
            <person name="Mihalev A."/>
            <person name="Mihova T."/>
            <person name="Mikkelsen T."/>
            <person name="Mlenga V."/>
            <person name="Moru K."/>
            <person name="Mozes J."/>
            <person name="Mulrain L."/>
            <person name="Munson G."/>
            <person name="Naylor J."/>
            <person name="Newes C."/>
            <person name="Nguyen C."/>
            <person name="Nguyen N."/>
            <person name="Nguyen T."/>
            <person name="Nicol R."/>
            <person name="Nielsen C."/>
            <person name="Nizzari M."/>
            <person name="Norbu C."/>
            <person name="Norbu N."/>
            <person name="O'donnell P."/>
            <person name="Okoawo O."/>
            <person name="O'leary S."/>
            <person name="Omotosho B."/>
            <person name="O'neill K."/>
            <person name="Osman S."/>
            <person name="Parker S."/>
            <person name="Perrin D."/>
            <person name="Phunkhang P."/>
            <person name="Piqani B."/>
            <person name="Purcell S."/>
            <person name="Rachupka T."/>
            <person name="Ramasamy U."/>
            <person name="Rameau R."/>
            <person name="Ray V."/>
            <person name="Raymond C."/>
            <person name="Retta R."/>
            <person name="Richardson S."/>
            <person name="Rise C."/>
            <person name="Rodriguez J."/>
            <person name="Rogers J."/>
            <person name="Rogov P."/>
            <person name="Rutman M."/>
            <person name="Schupbach R."/>
            <person name="Seaman C."/>
            <person name="Settipalli S."/>
            <person name="Sharpe T."/>
            <person name="Sheridan J."/>
            <person name="Sherpa N."/>
            <person name="Shi J."/>
            <person name="Smirnov S."/>
            <person name="Smith C."/>
            <person name="Sougnez C."/>
            <person name="Spencer B."/>
            <person name="Stalker J."/>
            <person name="Stange-thomann N."/>
            <person name="Stavropoulos S."/>
            <person name="Stetson K."/>
            <person name="Stone C."/>
            <person name="Stone S."/>
            <person name="Stubbs M."/>
            <person name="Talamas J."/>
            <person name="Tchuinga P."/>
            <person name="Tenzing P."/>
            <person name="Tesfaye S."/>
            <person name="Theodore J."/>
            <person name="Thoulutsang Y."/>
            <person name="Topham K."/>
            <person name="Towey S."/>
            <person name="Tsamla T."/>
            <person name="Tsomo N."/>
            <person name="Vallee D."/>
            <person name="Vassiliev H."/>
            <person name="Venkataraman V."/>
            <person name="Vinson J."/>
            <person name="Vo A."/>
            <person name="Wade C."/>
            <person name="Wang S."/>
            <person name="Wangchuk T."/>
            <person name="Wangdi T."/>
            <person name="Whittaker C."/>
            <person name="Wilkinson J."/>
            <person name="Wu Y."/>
            <person name="Wyman D."/>
            <person name="Yadav S."/>
            <person name="Yang S."/>
            <person name="Yang X."/>
            <person name="Yeager S."/>
            <person name="Yee E."/>
            <person name="Young G."/>
            <person name="Zainoun J."/>
            <person name="Zembeck L."/>
            <person name="Zimmer A."/>
            <person name="Zody M."/>
            <person name="Lander E."/>
        </authorList>
    </citation>
    <scope>NUCLEOTIDE SEQUENCE [LARGE SCALE GENOMIC DNA]</scope>
</reference>
<dbReference type="PRINTS" id="PR00237">
    <property type="entry name" value="GPCRRHODOPSN"/>
</dbReference>
<feature type="transmembrane region" description="Helical" evidence="10">
    <location>
        <begin position="45"/>
        <end position="64"/>
    </location>
</feature>
<evidence type="ECO:0000256" key="5">
    <source>
        <dbReference type="ARBA" id="ARBA00023040"/>
    </source>
</evidence>
<dbReference type="InParanoid" id="H2Z6T6"/>
<dbReference type="GO" id="GO:0043005">
    <property type="term" value="C:neuron projection"/>
    <property type="evidence" value="ECO:0007669"/>
    <property type="project" value="TreeGrafter"/>
</dbReference>
<dbReference type="Pfam" id="PF00001">
    <property type="entry name" value="7tm_1"/>
    <property type="match status" value="1"/>
</dbReference>
<dbReference type="PANTHER" id="PTHR24229:SF109">
    <property type="entry name" value="SOMATOSTATIN RECEPTOR TYPE 2-LIKE"/>
    <property type="match status" value="1"/>
</dbReference>
<dbReference type="eggNOG" id="KOG3656">
    <property type="taxonomic scope" value="Eukaryota"/>
</dbReference>
<feature type="domain" description="G-protein coupled receptors family 1 profile" evidence="11">
    <location>
        <begin position="23"/>
        <end position="277"/>
    </location>
</feature>
<protein>
    <recommendedName>
        <fullName evidence="11">G-protein coupled receptors family 1 profile domain-containing protein</fullName>
    </recommendedName>
</protein>
<dbReference type="PROSITE" id="PS50262">
    <property type="entry name" value="G_PROTEIN_RECEP_F1_2"/>
    <property type="match status" value="1"/>
</dbReference>
<accession>H2Z6T6</accession>
<dbReference type="STRING" id="51511.ENSCSAVP00000013298"/>
<keyword evidence="8 9" id="KW-0807">Transducer</keyword>
<dbReference type="GO" id="GO:0004930">
    <property type="term" value="F:G protein-coupled receptor activity"/>
    <property type="evidence" value="ECO:0007669"/>
    <property type="project" value="UniProtKB-KW"/>
</dbReference>
<feature type="transmembrane region" description="Helical" evidence="10">
    <location>
        <begin position="219"/>
        <end position="237"/>
    </location>
</feature>
<dbReference type="InterPro" id="IPR017452">
    <property type="entry name" value="GPCR_Rhodpsn_7TM"/>
</dbReference>
<dbReference type="GeneTree" id="ENSGT00940000157017"/>
<proteinExistence type="inferred from homology"/>
<dbReference type="Proteomes" id="UP000007875">
    <property type="component" value="Unassembled WGS sequence"/>
</dbReference>
<feature type="transmembrane region" description="Helical" evidence="10">
    <location>
        <begin position="84"/>
        <end position="106"/>
    </location>
</feature>